<protein>
    <recommendedName>
        <fullName evidence="15">Cytochrome P450 86B1</fullName>
    </recommendedName>
</protein>
<evidence type="ECO:0000256" key="12">
    <source>
        <dbReference type="RuleBase" id="RU000461"/>
    </source>
</evidence>
<dbReference type="PROSITE" id="PS00086">
    <property type="entry name" value="CYTOCHROME_P450"/>
    <property type="match status" value="1"/>
</dbReference>
<proteinExistence type="inferred from homology"/>
<evidence type="ECO:0000256" key="4">
    <source>
        <dbReference type="ARBA" id="ARBA00022692"/>
    </source>
</evidence>
<evidence type="ECO:0000256" key="6">
    <source>
        <dbReference type="ARBA" id="ARBA00022989"/>
    </source>
</evidence>
<keyword evidence="5 11" id="KW-0479">Metal-binding</keyword>
<dbReference type="OrthoDB" id="1470350at2759"/>
<dbReference type="GO" id="GO:0020037">
    <property type="term" value="F:heme binding"/>
    <property type="evidence" value="ECO:0007669"/>
    <property type="project" value="InterPro"/>
</dbReference>
<evidence type="ECO:0000313" key="13">
    <source>
        <dbReference type="EMBL" id="MQM01749.1"/>
    </source>
</evidence>
<gene>
    <name evidence="13" type="ORF">Taro_034497</name>
</gene>
<dbReference type="GO" id="GO:0004497">
    <property type="term" value="F:monooxygenase activity"/>
    <property type="evidence" value="ECO:0007669"/>
    <property type="project" value="UniProtKB-KW"/>
</dbReference>
<dbReference type="GO" id="GO:0005506">
    <property type="term" value="F:iron ion binding"/>
    <property type="evidence" value="ECO:0007669"/>
    <property type="project" value="InterPro"/>
</dbReference>
<accession>A0A843VXY8</accession>
<evidence type="ECO:0000256" key="7">
    <source>
        <dbReference type="ARBA" id="ARBA00023002"/>
    </source>
</evidence>
<comment type="subcellular location">
    <subcellularLocation>
        <location evidence="1">Membrane</location>
        <topology evidence="1">Single-pass membrane protein</topology>
    </subcellularLocation>
</comment>
<dbReference type="PRINTS" id="PR00385">
    <property type="entry name" value="P450"/>
</dbReference>
<dbReference type="GO" id="GO:0016705">
    <property type="term" value="F:oxidoreductase activity, acting on paired donors, with incorporation or reduction of molecular oxygen"/>
    <property type="evidence" value="ECO:0007669"/>
    <property type="project" value="InterPro"/>
</dbReference>
<name>A0A843VXY8_COLES</name>
<comment type="cofactor">
    <cofactor evidence="11">
        <name>heme</name>
        <dbReference type="ChEBI" id="CHEBI:30413"/>
    </cofactor>
</comment>
<evidence type="ECO:0000256" key="10">
    <source>
        <dbReference type="ARBA" id="ARBA00023136"/>
    </source>
</evidence>
<evidence type="ECO:0000256" key="1">
    <source>
        <dbReference type="ARBA" id="ARBA00004167"/>
    </source>
</evidence>
<dbReference type="InterPro" id="IPR017972">
    <property type="entry name" value="Cyt_P450_CS"/>
</dbReference>
<evidence type="ECO:0000256" key="2">
    <source>
        <dbReference type="ARBA" id="ARBA00010617"/>
    </source>
</evidence>
<dbReference type="EMBL" id="NMUH01002726">
    <property type="protein sequence ID" value="MQM01749.1"/>
    <property type="molecule type" value="Genomic_DNA"/>
</dbReference>
<keyword evidence="4" id="KW-0812">Transmembrane</keyword>
<sequence length="539" mass="60735">MEVLQQATTLIMLRQVASTLIRPSDLAMAMAGLFLFSCLAHRLTQKGPMHWPLFGVLPTLFLHLGDIYDWATVLLARSGGTFPYHGMWLGGAHGVITSDPANVEYILRTRFTNFPKGRYYRERFADLLGDGIFNADDDAWRTQRRAATSEMHSPRFASYSAASIASLVHGKLLVLLSRLAADGRAADLQDIFLRFTFDNICLAAFGVDPGCLAVDLPEVHFAGAFERATELTLIRFIVPPFVWKPMRRLGLGPERELREAVRVVHEFAEKTVSQRRAEFTSSGNLIDRSDLLSRLVEATEDVDVNGGVGSKKLRFSDKFIKDFCISFILAGRDTSSVALTWFFWLLHGRPDVEARVLDELYSIIENRQDINKTGSFDDVVFTVEELGRMDYLQAALSEALRLYPSVPVDFKEAVEDDVLPDGTPVRKGGRVIYSIYSMARSEGVWGKDCREFRPERWIGERGRFEGESQFKYPVFNAGPRLCVGKKFAYVQMKTLAAAVLLRFKVEVVQGQVVVPKMTTTLYMRNGLLVTFKPRQNNKV</sequence>
<dbReference type="Pfam" id="PF00067">
    <property type="entry name" value="p450"/>
    <property type="match status" value="1"/>
</dbReference>
<evidence type="ECO:0000256" key="9">
    <source>
        <dbReference type="ARBA" id="ARBA00023033"/>
    </source>
</evidence>
<comment type="caution">
    <text evidence="13">The sequence shown here is derived from an EMBL/GenBank/DDBJ whole genome shotgun (WGS) entry which is preliminary data.</text>
</comment>
<comment type="similarity">
    <text evidence="2 12">Belongs to the cytochrome P450 family.</text>
</comment>
<reference evidence="13" key="1">
    <citation type="submission" date="2017-07" db="EMBL/GenBank/DDBJ databases">
        <title>Taro Niue Genome Assembly and Annotation.</title>
        <authorList>
            <person name="Atibalentja N."/>
            <person name="Keating K."/>
            <person name="Fields C.J."/>
        </authorList>
    </citation>
    <scope>NUCLEOTIDE SEQUENCE</scope>
    <source>
        <strain evidence="13">Niue_2</strain>
        <tissue evidence="13">Leaf</tissue>
    </source>
</reference>
<evidence type="ECO:0000256" key="8">
    <source>
        <dbReference type="ARBA" id="ARBA00023004"/>
    </source>
</evidence>
<dbReference type="GO" id="GO:0016020">
    <property type="term" value="C:membrane"/>
    <property type="evidence" value="ECO:0007669"/>
    <property type="project" value="UniProtKB-SubCell"/>
</dbReference>
<evidence type="ECO:0008006" key="15">
    <source>
        <dbReference type="Google" id="ProtNLM"/>
    </source>
</evidence>
<evidence type="ECO:0000256" key="11">
    <source>
        <dbReference type="PIRSR" id="PIRSR602401-1"/>
    </source>
</evidence>
<keyword evidence="3 11" id="KW-0349">Heme</keyword>
<keyword evidence="10" id="KW-0472">Membrane</keyword>
<keyword evidence="14" id="KW-1185">Reference proteome</keyword>
<dbReference type="InterPro" id="IPR002401">
    <property type="entry name" value="Cyt_P450_E_grp-I"/>
</dbReference>
<feature type="binding site" description="axial binding residue" evidence="11">
    <location>
        <position position="482"/>
    </location>
    <ligand>
        <name>heme</name>
        <dbReference type="ChEBI" id="CHEBI:30413"/>
    </ligand>
    <ligandPart>
        <name>Fe</name>
        <dbReference type="ChEBI" id="CHEBI:18248"/>
    </ligandPart>
</feature>
<dbReference type="InterPro" id="IPR036396">
    <property type="entry name" value="Cyt_P450_sf"/>
</dbReference>
<keyword evidence="6" id="KW-1133">Transmembrane helix</keyword>
<dbReference type="Gene3D" id="1.10.630.10">
    <property type="entry name" value="Cytochrome P450"/>
    <property type="match status" value="1"/>
</dbReference>
<dbReference type="SUPFAM" id="SSF48264">
    <property type="entry name" value="Cytochrome P450"/>
    <property type="match status" value="1"/>
</dbReference>
<organism evidence="13 14">
    <name type="scientific">Colocasia esculenta</name>
    <name type="common">Wild taro</name>
    <name type="synonym">Arum esculentum</name>
    <dbReference type="NCBI Taxonomy" id="4460"/>
    <lineage>
        <taxon>Eukaryota</taxon>
        <taxon>Viridiplantae</taxon>
        <taxon>Streptophyta</taxon>
        <taxon>Embryophyta</taxon>
        <taxon>Tracheophyta</taxon>
        <taxon>Spermatophyta</taxon>
        <taxon>Magnoliopsida</taxon>
        <taxon>Liliopsida</taxon>
        <taxon>Araceae</taxon>
        <taxon>Aroideae</taxon>
        <taxon>Colocasieae</taxon>
        <taxon>Colocasia</taxon>
    </lineage>
</organism>
<dbReference type="Proteomes" id="UP000652761">
    <property type="component" value="Unassembled WGS sequence"/>
</dbReference>
<dbReference type="PRINTS" id="PR00463">
    <property type="entry name" value="EP450I"/>
</dbReference>
<dbReference type="FunFam" id="1.10.630.10:FF:000044">
    <property type="entry name" value="Cytochrome P450"/>
    <property type="match status" value="1"/>
</dbReference>
<dbReference type="GO" id="GO:0006629">
    <property type="term" value="P:lipid metabolic process"/>
    <property type="evidence" value="ECO:0007669"/>
    <property type="project" value="UniProtKB-ARBA"/>
</dbReference>
<dbReference type="AlphaFoldDB" id="A0A843VXY8"/>
<dbReference type="InterPro" id="IPR001128">
    <property type="entry name" value="Cyt_P450"/>
</dbReference>
<keyword evidence="8 11" id="KW-0408">Iron</keyword>
<keyword evidence="7 12" id="KW-0560">Oxidoreductase</keyword>
<evidence type="ECO:0000256" key="3">
    <source>
        <dbReference type="ARBA" id="ARBA00022617"/>
    </source>
</evidence>
<dbReference type="PANTHER" id="PTHR24296">
    <property type="entry name" value="CYTOCHROME P450"/>
    <property type="match status" value="1"/>
</dbReference>
<dbReference type="CDD" id="cd11064">
    <property type="entry name" value="CYP86A"/>
    <property type="match status" value="1"/>
</dbReference>
<evidence type="ECO:0000256" key="5">
    <source>
        <dbReference type="ARBA" id="ARBA00022723"/>
    </source>
</evidence>
<keyword evidence="9 12" id="KW-0503">Monooxygenase</keyword>
<evidence type="ECO:0000313" key="14">
    <source>
        <dbReference type="Proteomes" id="UP000652761"/>
    </source>
</evidence>